<gene>
    <name evidence="1" type="ORF">B0I31_106497</name>
</gene>
<evidence type="ECO:0000313" key="2">
    <source>
        <dbReference type="Proteomes" id="UP000241118"/>
    </source>
</evidence>
<evidence type="ECO:0000313" key="1">
    <source>
        <dbReference type="EMBL" id="PSL54977.1"/>
    </source>
</evidence>
<dbReference type="Proteomes" id="UP000241118">
    <property type="component" value="Unassembled WGS sequence"/>
</dbReference>
<dbReference type="AlphaFoldDB" id="A0A2P8I952"/>
<dbReference type="RefSeq" id="WP_106616966.1">
    <property type="nucleotide sequence ID" value="NZ_PYAX01000006.1"/>
</dbReference>
<comment type="caution">
    <text evidence="1">The sequence shown here is derived from an EMBL/GenBank/DDBJ whole genome shotgun (WGS) entry which is preliminary data.</text>
</comment>
<proteinExistence type="predicted"/>
<accession>A0A2P8I952</accession>
<reference evidence="1 2" key="1">
    <citation type="submission" date="2018-03" db="EMBL/GenBank/DDBJ databases">
        <title>Genomic Encyclopedia of Type Strains, Phase III (KMG-III): the genomes of soil and plant-associated and newly described type strains.</title>
        <authorList>
            <person name="Whitman W."/>
        </authorList>
    </citation>
    <scope>NUCLEOTIDE SEQUENCE [LARGE SCALE GENOMIC DNA]</scope>
    <source>
        <strain evidence="1 2">CGMCC 4.7097</strain>
    </source>
</reference>
<name>A0A2P8I952_SACCR</name>
<keyword evidence="2" id="KW-1185">Reference proteome</keyword>
<protein>
    <submittedName>
        <fullName evidence="1">Uncharacterized protein</fullName>
    </submittedName>
</protein>
<dbReference type="EMBL" id="PYAX01000006">
    <property type="protein sequence ID" value="PSL54977.1"/>
    <property type="molecule type" value="Genomic_DNA"/>
</dbReference>
<organism evidence="1 2">
    <name type="scientific">Saccharothrix carnea</name>
    <dbReference type="NCBI Taxonomy" id="1280637"/>
    <lineage>
        <taxon>Bacteria</taxon>
        <taxon>Bacillati</taxon>
        <taxon>Actinomycetota</taxon>
        <taxon>Actinomycetes</taxon>
        <taxon>Pseudonocardiales</taxon>
        <taxon>Pseudonocardiaceae</taxon>
        <taxon>Saccharothrix</taxon>
    </lineage>
</organism>
<sequence length="140" mass="14840">MTVFVSCTDRELLDALARVIDVLDPAPEAVAVRARSAFGERTGAACLRLLSDSVRVDPSGGPRRVAFTGLDLRLELVVGGWDVTGVARVGTVVGARWPGGGVTAAVDEVGRFRLGRVPSGPVWFVLRCAGREHATPWFVA</sequence>
<dbReference type="OrthoDB" id="3688603at2"/>